<sequence length="327" mass="38514">MKCYMCVSVSEDDVTSSLYSELLEVSLNSARKNTSLDIIILYDGPDKHIYMDVMNKYNVKIIRWKFSHFEALKKTFTAEYLKKTFNKNAIDYNKIAGTFMRFDIPFIEMDDEYVLYSDIDVIFNKEIRLDSFNKTKVIAAGPETDKDFADGNIFNAGILFFNVKEMRKHVNTIFNKLENGIIPKVSLFDQGYINEVCKSDIELLPLEFNWKPYWGHNDDAYIIHFHGIKPGGDNSASGFNMSDAFFYHVFRDKNLAAISGYLKYFKDYFNYLGKNNDKWIRQHTRKILKLLFPENKLLRRIISSKMKCYLVYNNFSNFLFKLFFFGR</sequence>
<name>A0A662ZEG6_9GAMM</name>
<dbReference type="InterPro" id="IPR002495">
    <property type="entry name" value="Glyco_trans_8"/>
</dbReference>
<evidence type="ECO:0000313" key="1">
    <source>
        <dbReference type="EMBL" id="SFK44564.1"/>
    </source>
</evidence>
<dbReference type="SUPFAM" id="SSF53448">
    <property type="entry name" value="Nucleotide-diphospho-sugar transferases"/>
    <property type="match status" value="1"/>
</dbReference>
<accession>A0A662ZEG6</accession>
<dbReference type="EMBL" id="FOSF01000077">
    <property type="protein sequence ID" value="SFK44564.1"/>
    <property type="molecule type" value="Genomic_DNA"/>
</dbReference>
<protein>
    <submittedName>
        <fullName evidence="1">Glycosyl transferase family 8</fullName>
    </submittedName>
</protein>
<reference evidence="1 2" key="1">
    <citation type="submission" date="2016-10" db="EMBL/GenBank/DDBJ databases">
        <authorList>
            <person name="Varghese N."/>
            <person name="Submissions S."/>
        </authorList>
    </citation>
    <scope>NUCLEOTIDE SEQUENCE [LARGE SCALE GENOMIC DNA]</scope>
    <source>
        <strain evidence="1 2">22B</strain>
    </source>
</reference>
<dbReference type="Pfam" id="PF01501">
    <property type="entry name" value="Glyco_transf_8"/>
    <property type="match status" value="1"/>
</dbReference>
<organism evidence="1 2">
    <name type="scientific">Succinivibrio dextrinosolvens</name>
    <dbReference type="NCBI Taxonomy" id="83771"/>
    <lineage>
        <taxon>Bacteria</taxon>
        <taxon>Pseudomonadati</taxon>
        <taxon>Pseudomonadota</taxon>
        <taxon>Gammaproteobacteria</taxon>
        <taxon>Aeromonadales</taxon>
        <taxon>Succinivibrionaceae</taxon>
        <taxon>Succinivibrio</taxon>
    </lineage>
</organism>
<dbReference type="Gene3D" id="3.90.550.10">
    <property type="entry name" value="Spore Coat Polysaccharide Biosynthesis Protein SpsA, Chain A"/>
    <property type="match status" value="1"/>
</dbReference>
<dbReference type="OrthoDB" id="9807549at2"/>
<dbReference type="InterPro" id="IPR029044">
    <property type="entry name" value="Nucleotide-diphossugar_trans"/>
</dbReference>
<evidence type="ECO:0000313" key="2">
    <source>
        <dbReference type="Proteomes" id="UP000243374"/>
    </source>
</evidence>
<dbReference type="AlphaFoldDB" id="A0A662ZEG6"/>
<dbReference type="GO" id="GO:0016757">
    <property type="term" value="F:glycosyltransferase activity"/>
    <property type="evidence" value="ECO:0007669"/>
    <property type="project" value="InterPro"/>
</dbReference>
<proteinExistence type="predicted"/>
<keyword evidence="1" id="KW-0808">Transferase</keyword>
<gene>
    <name evidence="1" type="ORF">SAMN04487865_10776</name>
</gene>
<keyword evidence="2" id="KW-1185">Reference proteome</keyword>
<dbReference type="Proteomes" id="UP000243374">
    <property type="component" value="Unassembled WGS sequence"/>
</dbReference>